<dbReference type="PROSITE" id="PS50975">
    <property type="entry name" value="ATP_GRASP"/>
    <property type="match status" value="1"/>
</dbReference>
<reference evidence="6 7" key="1">
    <citation type="submission" date="2023-11" db="EMBL/GenBank/DDBJ databases">
        <title>MicrobeMod: A computational toolkit for identifying prokaryotic methylation and restriction-modification with nanopore sequencing.</title>
        <authorList>
            <person name="Crits-Christoph A."/>
            <person name="Kang S.C."/>
            <person name="Lee H."/>
            <person name="Ostrov N."/>
        </authorList>
    </citation>
    <scope>NUCLEOTIDE SEQUENCE [LARGE SCALE GENOMIC DNA]</scope>
    <source>
        <strain evidence="6 7">ATCC 25935</strain>
    </source>
</reference>
<keyword evidence="2 4" id="KW-0547">Nucleotide-binding</keyword>
<dbReference type="PANTHER" id="PTHR43585:SF2">
    <property type="entry name" value="ATP-GRASP ENZYME FSQD"/>
    <property type="match status" value="1"/>
</dbReference>
<feature type="domain" description="ATP-grasp" evidence="5">
    <location>
        <begin position="128"/>
        <end position="323"/>
    </location>
</feature>
<dbReference type="Proteomes" id="UP001326110">
    <property type="component" value="Chromosome"/>
</dbReference>
<keyword evidence="1" id="KW-0436">Ligase</keyword>
<dbReference type="PIRSF" id="PIRSF029120">
    <property type="entry name" value="UCP029120"/>
    <property type="match status" value="1"/>
</dbReference>
<dbReference type="RefSeq" id="WP_322534542.1">
    <property type="nucleotide sequence ID" value="NZ_CP140152.1"/>
</dbReference>
<name>A0ABZ0Y490_9BURK</name>
<dbReference type="InterPro" id="IPR005479">
    <property type="entry name" value="CPAse_ATP-bd"/>
</dbReference>
<dbReference type="PROSITE" id="PS00867">
    <property type="entry name" value="CPSASE_2"/>
    <property type="match status" value="1"/>
</dbReference>
<dbReference type="InterPro" id="IPR011226">
    <property type="entry name" value="ATP-grasp_fam"/>
</dbReference>
<evidence type="ECO:0000259" key="5">
    <source>
        <dbReference type="PROSITE" id="PS50975"/>
    </source>
</evidence>
<evidence type="ECO:0000256" key="2">
    <source>
        <dbReference type="ARBA" id="ARBA00022741"/>
    </source>
</evidence>
<dbReference type="InterPro" id="IPR011761">
    <property type="entry name" value="ATP-grasp"/>
</dbReference>
<sequence>MVSESVLAASVQRVWFNRAFSSVYTAISLIREADREQRYHLIYSHVAPATAGQVAHQFELEPAGLKGDEYVEWCLAFCREHAVDIFVTGKEARLITAAGAQFAALGVRVLSAGSAETLQLLHDKARFYATVECPQAPPPEAIAVHTLAEFDAAYTELRGRYSKLCIKPSQSIYGLGFALIDEQRSCAELLIAGVQYTIGLADLRAGLALLPEFRTMLVMEYLEGREYSVDCVGDNGKLVVAVPRKKPQSSSATGQRVDMHADILAACATLSEHYGLNGCFNVQFRETGDQPRLLEINPRMSGGISMACAAGPNLPYIALAGFDRGFEHVAIAPVRNGARVTEVSIAMEL</sequence>
<dbReference type="Gene3D" id="3.40.50.20">
    <property type="match status" value="1"/>
</dbReference>
<dbReference type="SUPFAM" id="SSF56059">
    <property type="entry name" value="Glutathione synthetase ATP-binding domain-like"/>
    <property type="match status" value="1"/>
</dbReference>
<accession>A0ABZ0Y490</accession>
<evidence type="ECO:0000313" key="6">
    <source>
        <dbReference type="EMBL" id="WQH06653.1"/>
    </source>
</evidence>
<protein>
    <submittedName>
        <fullName evidence="6">ATP-grasp domain-containing protein</fullName>
    </submittedName>
</protein>
<proteinExistence type="predicted"/>
<evidence type="ECO:0000313" key="7">
    <source>
        <dbReference type="Proteomes" id="UP001326110"/>
    </source>
</evidence>
<gene>
    <name evidence="6" type="ORF">SR858_10120</name>
</gene>
<evidence type="ECO:0000256" key="4">
    <source>
        <dbReference type="PROSITE-ProRule" id="PRU00409"/>
    </source>
</evidence>
<keyword evidence="3 4" id="KW-0067">ATP-binding</keyword>
<evidence type="ECO:0000256" key="3">
    <source>
        <dbReference type="ARBA" id="ARBA00022840"/>
    </source>
</evidence>
<dbReference type="Gene3D" id="3.30.470.20">
    <property type="entry name" value="ATP-grasp fold, B domain"/>
    <property type="match status" value="1"/>
</dbReference>
<keyword evidence="7" id="KW-1185">Reference proteome</keyword>
<evidence type="ECO:0000256" key="1">
    <source>
        <dbReference type="ARBA" id="ARBA00022598"/>
    </source>
</evidence>
<dbReference type="InterPro" id="IPR052032">
    <property type="entry name" value="ATP-dep_AA_Ligase"/>
</dbReference>
<organism evidence="6 7">
    <name type="scientific">Duganella zoogloeoides</name>
    <dbReference type="NCBI Taxonomy" id="75659"/>
    <lineage>
        <taxon>Bacteria</taxon>
        <taxon>Pseudomonadati</taxon>
        <taxon>Pseudomonadota</taxon>
        <taxon>Betaproteobacteria</taxon>
        <taxon>Burkholderiales</taxon>
        <taxon>Oxalobacteraceae</taxon>
        <taxon>Telluria group</taxon>
        <taxon>Duganella</taxon>
    </lineage>
</organism>
<dbReference type="EMBL" id="CP140152">
    <property type="protein sequence ID" value="WQH06653.1"/>
    <property type="molecule type" value="Genomic_DNA"/>
</dbReference>
<dbReference type="Pfam" id="PF15632">
    <property type="entry name" value="ATPgrasp_Ter"/>
    <property type="match status" value="1"/>
</dbReference>
<dbReference type="PANTHER" id="PTHR43585">
    <property type="entry name" value="FUMIPYRROLE BIOSYNTHESIS PROTEIN C"/>
    <property type="match status" value="1"/>
</dbReference>